<proteinExistence type="predicted"/>
<feature type="domain" description="RNase H type-1" evidence="1">
    <location>
        <begin position="4"/>
        <end position="82"/>
    </location>
</feature>
<keyword evidence="3" id="KW-1185">Reference proteome</keyword>
<dbReference type="PANTHER" id="PTHR47723">
    <property type="entry name" value="OS05G0353850 PROTEIN"/>
    <property type="match status" value="1"/>
</dbReference>
<dbReference type="Proteomes" id="UP001293593">
    <property type="component" value="Unassembled WGS sequence"/>
</dbReference>
<dbReference type="GO" id="GO:0003676">
    <property type="term" value="F:nucleic acid binding"/>
    <property type="evidence" value="ECO:0007669"/>
    <property type="project" value="InterPro"/>
</dbReference>
<comment type="caution">
    <text evidence="2">The sequence shown here is derived from an EMBL/GenBank/DDBJ whole genome shotgun (WGS) entry which is preliminary data.</text>
</comment>
<dbReference type="CDD" id="cd06222">
    <property type="entry name" value="RNase_H_like"/>
    <property type="match status" value="1"/>
</dbReference>
<dbReference type="EMBL" id="JAWXYG010000003">
    <property type="protein sequence ID" value="KAK4277956.1"/>
    <property type="molecule type" value="Genomic_DNA"/>
</dbReference>
<dbReference type="SUPFAM" id="SSF53098">
    <property type="entry name" value="Ribonuclease H-like"/>
    <property type="match status" value="1"/>
</dbReference>
<evidence type="ECO:0000313" key="2">
    <source>
        <dbReference type="EMBL" id="KAK4277956.1"/>
    </source>
</evidence>
<dbReference type="InterPro" id="IPR044730">
    <property type="entry name" value="RNase_H-like_dom_plant"/>
</dbReference>
<dbReference type="Gene3D" id="3.30.420.10">
    <property type="entry name" value="Ribonuclease H-like superfamily/Ribonuclease H"/>
    <property type="match status" value="1"/>
</dbReference>
<dbReference type="PANTHER" id="PTHR47723:SF19">
    <property type="entry name" value="POLYNUCLEOTIDYL TRANSFERASE, RIBONUCLEASE H-LIKE SUPERFAMILY PROTEIN"/>
    <property type="match status" value="1"/>
</dbReference>
<gene>
    <name evidence="2" type="ORF">QN277_015869</name>
</gene>
<dbReference type="Pfam" id="PF13456">
    <property type="entry name" value="RVT_3"/>
    <property type="match status" value="1"/>
</dbReference>
<protein>
    <recommendedName>
        <fullName evidence="1">RNase H type-1 domain-containing protein</fullName>
    </recommendedName>
</protein>
<dbReference type="InterPro" id="IPR036397">
    <property type="entry name" value="RNaseH_sf"/>
</dbReference>
<organism evidence="2 3">
    <name type="scientific">Acacia crassicarpa</name>
    <name type="common">northern wattle</name>
    <dbReference type="NCBI Taxonomy" id="499986"/>
    <lineage>
        <taxon>Eukaryota</taxon>
        <taxon>Viridiplantae</taxon>
        <taxon>Streptophyta</taxon>
        <taxon>Embryophyta</taxon>
        <taxon>Tracheophyta</taxon>
        <taxon>Spermatophyta</taxon>
        <taxon>Magnoliopsida</taxon>
        <taxon>eudicotyledons</taxon>
        <taxon>Gunneridae</taxon>
        <taxon>Pentapetalae</taxon>
        <taxon>rosids</taxon>
        <taxon>fabids</taxon>
        <taxon>Fabales</taxon>
        <taxon>Fabaceae</taxon>
        <taxon>Caesalpinioideae</taxon>
        <taxon>mimosoid clade</taxon>
        <taxon>Acacieae</taxon>
        <taxon>Acacia</taxon>
    </lineage>
</organism>
<dbReference type="InterPro" id="IPR002156">
    <property type="entry name" value="RNaseH_domain"/>
</dbReference>
<evidence type="ECO:0000313" key="3">
    <source>
        <dbReference type="Proteomes" id="UP001293593"/>
    </source>
</evidence>
<dbReference type="AlphaFoldDB" id="A0AAE1JWS3"/>
<dbReference type="InterPro" id="IPR012337">
    <property type="entry name" value="RNaseH-like_sf"/>
</dbReference>
<dbReference type="GO" id="GO:0004523">
    <property type="term" value="F:RNA-DNA hybrid ribonuclease activity"/>
    <property type="evidence" value="ECO:0007669"/>
    <property type="project" value="InterPro"/>
</dbReference>
<evidence type="ECO:0000259" key="1">
    <source>
        <dbReference type="Pfam" id="PF13456"/>
    </source>
</evidence>
<reference evidence="2" key="1">
    <citation type="submission" date="2023-10" db="EMBL/GenBank/DDBJ databases">
        <title>Chromosome-level genome of the transformable northern wattle, Acacia crassicarpa.</title>
        <authorList>
            <person name="Massaro I."/>
            <person name="Sinha N.R."/>
            <person name="Poethig S."/>
            <person name="Leichty A.R."/>
        </authorList>
    </citation>
    <scope>NUCLEOTIDE SEQUENCE</scope>
    <source>
        <strain evidence="2">Acra3RX</strain>
        <tissue evidence="2">Leaf</tissue>
    </source>
</reference>
<name>A0AAE1JWS3_9FABA</name>
<dbReference type="InterPro" id="IPR053151">
    <property type="entry name" value="RNase_H-like"/>
</dbReference>
<sequence length="115" mass="13058">MTLGAEEWAILKGLNLAWDLGLRAIVIESDAKELVDRLNNDRSGNSGNSVCWQIQNLRKKEWDIRIEYIHRANQVADFLAKRGISSTMFLDVCPEFLRSLVLKDKLGFNSPSLIP</sequence>
<accession>A0AAE1JWS3</accession>